<dbReference type="Proteomes" id="UP000754883">
    <property type="component" value="Unassembled WGS sequence"/>
</dbReference>
<proteinExistence type="predicted"/>
<dbReference type="InterPro" id="IPR057081">
    <property type="entry name" value="PH_N"/>
</dbReference>
<dbReference type="Pfam" id="PF23076">
    <property type="entry name" value="PH_FT_C"/>
    <property type="match status" value="1"/>
</dbReference>
<dbReference type="OrthoDB" id="5345571at2759"/>
<comment type="caution">
    <text evidence="3">The sequence shown here is derived from an EMBL/GenBank/DDBJ whole genome shotgun (WGS) entry which is preliminary data.</text>
</comment>
<gene>
    <name evidence="3" type="ORF">CBYS24578_00000327</name>
</gene>
<evidence type="ECO:0000259" key="2">
    <source>
        <dbReference type="Pfam" id="PF23076"/>
    </source>
</evidence>
<accession>A0A9N9XXN2</accession>
<feature type="domain" description="PH" evidence="1">
    <location>
        <begin position="238"/>
        <end position="355"/>
    </location>
</feature>
<keyword evidence="4" id="KW-1185">Reference proteome</keyword>
<sequence>MEVIPYTTAAMDPVGSIAFHLFSGCCLEADRADSIVFHLEKLRGGVTGNTQHLTAAIEEIRANGGHLRELVDFAQVHRDRVPTLLNFLNILLPCLSRSLRDILFYCVDRSATKKNRWRKMYHHLTAESDGLPLPQRFTLYNYFLKSLRDVLIRSSTFDLNGLENARTKILQLREKRNIPPPPVDVGPQMRSAVLSFEVEPVTHWAEQIFSLPLPSRTAMRNQQQSISAGPHQLWGSFWIAENSRILFRRTFNDDRMSLTAFEDGYDQSPYLLLRALDPETGSAWFSRRGAHELCVEREGSCLILNRWSRKDVCFKNWAILNFVTWEELVLTFCTFVVLKARNDMTVEMPPEDYILGSERMLFHARISDDGFWHSLIVYKDVLTGGIRLHAAVWEGELRSCPVWTAFVTHQSSSPTWLKRVSRRRIRLADIQLYVFCQNYRQQTQRRGNAGAFEISFHSEELTRKPLAACNRFKDLFPRLLTQGKAPKRF</sequence>
<feature type="domain" description="PH" evidence="2">
    <location>
        <begin position="360"/>
        <end position="462"/>
    </location>
</feature>
<dbReference type="InterPro" id="IPR057082">
    <property type="entry name" value="PH_C"/>
</dbReference>
<evidence type="ECO:0000313" key="3">
    <source>
        <dbReference type="EMBL" id="CAG9971212.1"/>
    </source>
</evidence>
<dbReference type="AlphaFoldDB" id="A0A9N9XXN2"/>
<reference evidence="3 4" key="2">
    <citation type="submission" date="2021-10" db="EMBL/GenBank/DDBJ databases">
        <authorList>
            <person name="Piombo E."/>
        </authorList>
    </citation>
    <scope>NUCLEOTIDE SEQUENCE [LARGE SCALE GENOMIC DNA]</scope>
</reference>
<evidence type="ECO:0000313" key="4">
    <source>
        <dbReference type="Proteomes" id="UP000754883"/>
    </source>
</evidence>
<dbReference type="Pfam" id="PF23074">
    <property type="entry name" value="PH_FT_N"/>
    <property type="match status" value="1"/>
</dbReference>
<evidence type="ECO:0000259" key="1">
    <source>
        <dbReference type="Pfam" id="PF23074"/>
    </source>
</evidence>
<reference evidence="4" key="1">
    <citation type="submission" date="2019-06" db="EMBL/GenBank/DDBJ databases">
        <authorList>
            <person name="Broberg M."/>
        </authorList>
    </citation>
    <scope>NUCLEOTIDE SEQUENCE [LARGE SCALE GENOMIC DNA]</scope>
</reference>
<dbReference type="EMBL" id="CABFNO020001240">
    <property type="protein sequence ID" value="CAG9971212.1"/>
    <property type="molecule type" value="Genomic_DNA"/>
</dbReference>
<protein>
    <submittedName>
        <fullName evidence="3">Uncharacterized protein</fullName>
    </submittedName>
</protein>
<organism evidence="3 4">
    <name type="scientific">Clonostachys byssicola</name>
    <dbReference type="NCBI Taxonomy" id="160290"/>
    <lineage>
        <taxon>Eukaryota</taxon>
        <taxon>Fungi</taxon>
        <taxon>Dikarya</taxon>
        <taxon>Ascomycota</taxon>
        <taxon>Pezizomycotina</taxon>
        <taxon>Sordariomycetes</taxon>
        <taxon>Hypocreomycetidae</taxon>
        <taxon>Hypocreales</taxon>
        <taxon>Bionectriaceae</taxon>
        <taxon>Clonostachys</taxon>
    </lineage>
</organism>
<name>A0A9N9XXN2_9HYPO</name>